<keyword evidence="3" id="KW-1185">Reference proteome</keyword>
<proteinExistence type="predicted"/>
<feature type="domain" description="DUF4440" evidence="1">
    <location>
        <begin position="13"/>
        <end position="117"/>
    </location>
</feature>
<protein>
    <submittedName>
        <fullName evidence="2">DUF4440 domain-containing protein</fullName>
    </submittedName>
</protein>
<organism evidence="2 3">
    <name type="scientific">Nocardia donostiensis</name>
    <dbReference type="NCBI Taxonomy" id="1538463"/>
    <lineage>
        <taxon>Bacteria</taxon>
        <taxon>Bacillati</taxon>
        <taxon>Actinomycetota</taxon>
        <taxon>Actinomycetes</taxon>
        <taxon>Mycobacteriales</taxon>
        <taxon>Nocardiaceae</taxon>
        <taxon>Nocardia</taxon>
    </lineage>
</organism>
<dbReference type="InterPro" id="IPR027843">
    <property type="entry name" value="DUF4440"/>
</dbReference>
<dbReference type="Gene3D" id="3.10.450.50">
    <property type="match status" value="1"/>
</dbReference>
<dbReference type="CDD" id="cd00531">
    <property type="entry name" value="NTF2_like"/>
    <property type="match status" value="1"/>
</dbReference>
<dbReference type="InterPro" id="IPR032710">
    <property type="entry name" value="NTF2-like_dom_sf"/>
</dbReference>
<evidence type="ECO:0000313" key="2">
    <source>
        <dbReference type="EMBL" id="ONM47541.1"/>
    </source>
</evidence>
<evidence type="ECO:0000259" key="1">
    <source>
        <dbReference type="Pfam" id="PF14534"/>
    </source>
</evidence>
<dbReference type="OrthoDB" id="7375616at2"/>
<dbReference type="Proteomes" id="UP000188836">
    <property type="component" value="Unassembled WGS sequence"/>
</dbReference>
<dbReference type="EMBL" id="MUMY01000014">
    <property type="protein sequence ID" value="ONM47541.1"/>
    <property type="molecule type" value="Genomic_DNA"/>
</dbReference>
<sequence length="127" mass="13629">MSGADIHSALATHIERWVDLFNNADTAALNELYEPEAVLVPAPGTPMTGPNRAAALDHLRSFGVPLRARLRHAYQAGDIALLIVDWSISGTSPDGHTIDLTGTATDIVRRQADGSWRYVIDNPAGTT</sequence>
<comment type="caution">
    <text evidence="2">The sequence shown here is derived from an EMBL/GenBank/DDBJ whole genome shotgun (WGS) entry which is preliminary data.</text>
</comment>
<dbReference type="STRING" id="1538463.B0T36_10645"/>
<dbReference type="AlphaFoldDB" id="A0A1V2TDW5"/>
<name>A0A1V2TDW5_9NOCA</name>
<dbReference type="SUPFAM" id="SSF54427">
    <property type="entry name" value="NTF2-like"/>
    <property type="match status" value="1"/>
</dbReference>
<evidence type="ECO:0000313" key="3">
    <source>
        <dbReference type="Proteomes" id="UP000188836"/>
    </source>
</evidence>
<reference evidence="2 3" key="1">
    <citation type="journal article" date="2016" name="Antonie Van Leeuwenhoek">
        <title>Nocardia donostiensis sp. nov., isolated from human respiratory specimens.</title>
        <authorList>
            <person name="Ercibengoa M."/>
            <person name="Bell M."/>
            <person name="Marimon J.M."/>
            <person name="Humrighouse B."/>
            <person name="Klenk H.P."/>
            <person name="Potter G."/>
            <person name="Perez-Trallero E."/>
        </authorList>
    </citation>
    <scope>NUCLEOTIDE SEQUENCE [LARGE SCALE GENOMIC DNA]</scope>
    <source>
        <strain evidence="2 3">X1655</strain>
    </source>
</reference>
<accession>A0A1V2TDW5</accession>
<gene>
    <name evidence="2" type="ORF">B0T46_16660</name>
</gene>
<dbReference type="Pfam" id="PF14534">
    <property type="entry name" value="DUF4440"/>
    <property type="match status" value="1"/>
</dbReference>